<evidence type="ECO:0000256" key="5">
    <source>
        <dbReference type="ARBA" id="ARBA00022989"/>
    </source>
</evidence>
<dbReference type="CDD" id="cd07571">
    <property type="entry name" value="ALP_N-acyl_transferase"/>
    <property type="match status" value="1"/>
</dbReference>
<evidence type="ECO:0000256" key="1">
    <source>
        <dbReference type="ARBA" id="ARBA00004651"/>
    </source>
</evidence>
<keyword evidence="4 8" id="KW-0812">Transmembrane</keyword>
<keyword evidence="12" id="KW-1185">Reference proteome</keyword>
<evidence type="ECO:0000256" key="6">
    <source>
        <dbReference type="ARBA" id="ARBA00023136"/>
    </source>
</evidence>
<dbReference type="RefSeq" id="WP_344059823.1">
    <property type="nucleotide sequence ID" value="NZ_BAAAPU010000004.1"/>
</dbReference>
<comment type="pathway">
    <text evidence="8">Protein modification; lipoprotein biosynthesis (N-acyl transfer).</text>
</comment>
<dbReference type="InterPro" id="IPR036526">
    <property type="entry name" value="C-N_Hydrolase_sf"/>
</dbReference>
<keyword evidence="2 8" id="KW-1003">Cell membrane</keyword>
<evidence type="ECO:0000256" key="3">
    <source>
        <dbReference type="ARBA" id="ARBA00022679"/>
    </source>
</evidence>
<evidence type="ECO:0000256" key="4">
    <source>
        <dbReference type="ARBA" id="ARBA00022692"/>
    </source>
</evidence>
<feature type="transmembrane region" description="Helical" evidence="8">
    <location>
        <begin position="6"/>
        <end position="35"/>
    </location>
</feature>
<dbReference type="InterPro" id="IPR004563">
    <property type="entry name" value="Apolipo_AcylTrfase"/>
</dbReference>
<gene>
    <name evidence="8 11" type="primary">lnt</name>
    <name evidence="11" type="ORF">GCM10009817_13900</name>
</gene>
<dbReference type="SUPFAM" id="SSF56317">
    <property type="entry name" value="Carbon-nitrogen hydrolase"/>
    <property type="match status" value="1"/>
</dbReference>
<evidence type="ECO:0000256" key="8">
    <source>
        <dbReference type="HAMAP-Rule" id="MF_01148"/>
    </source>
</evidence>
<dbReference type="HAMAP" id="MF_01148">
    <property type="entry name" value="Lnt"/>
    <property type="match status" value="1"/>
</dbReference>
<keyword evidence="7 8" id="KW-0012">Acyltransferase</keyword>
<keyword evidence="6 8" id="KW-0472">Membrane</keyword>
<comment type="subcellular location">
    <subcellularLocation>
        <location evidence="1 8">Cell membrane</location>
        <topology evidence="1 8">Multi-pass membrane protein</topology>
    </subcellularLocation>
</comment>
<dbReference type="EC" id="2.3.1.269" evidence="8"/>
<feature type="region of interest" description="Disordered" evidence="9">
    <location>
        <begin position="172"/>
        <end position="193"/>
    </location>
</feature>
<dbReference type="EMBL" id="BAAAPU010000004">
    <property type="protein sequence ID" value="GAA1974910.1"/>
    <property type="molecule type" value="Genomic_DNA"/>
</dbReference>
<comment type="similarity">
    <text evidence="8">Belongs to the CN hydrolase family. Apolipoprotein N-acyltransferase subfamily.</text>
</comment>
<evidence type="ECO:0000259" key="10">
    <source>
        <dbReference type="PROSITE" id="PS50263"/>
    </source>
</evidence>
<dbReference type="PROSITE" id="PS50263">
    <property type="entry name" value="CN_HYDROLASE"/>
    <property type="match status" value="1"/>
</dbReference>
<dbReference type="Gene3D" id="3.60.110.10">
    <property type="entry name" value="Carbon-nitrogen hydrolase"/>
    <property type="match status" value="1"/>
</dbReference>
<evidence type="ECO:0000313" key="12">
    <source>
        <dbReference type="Proteomes" id="UP001500013"/>
    </source>
</evidence>
<feature type="region of interest" description="Disordered" evidence="9">
    <location>
        <begin position="515"/>
        <end position="552"/>
    </location>
</feature>
<comment type="caution">
    <text evidence="11">The sequence shown here is derived from an EMBL/GenBank/DDBJ whole genome shotgun (WGS) entry which is preliminary data.</text>
</comment>
<protein>
    <recommendedName>
        <fullName evidence="8">Apolipoprotein N-acyltransferase</fullName>
        <shortName evidence="8">ALP N-acyltransferase</shortName>
        <ecNumber evidence="8">2.3.1.269</ecNumber>
    </recommendedName>
</protein>
<feature type="transmembrane region" description="Helical" evidence="8">
    <location>
        <begin position="47"/>
        <end position="68"/>
    </location>
</feature>
<dbReference type="Pfam" id="PF00795">
    <property type="entry name" value="CN_hydrolase"/>
    <property type="match status" value="1"/>
</dbReference>
<organism evidence="11 12">
    <name type="scientific">Terrabacter lapilli</name>
    <dbReference type="NCBI Taxonomy" id="436231"/>
    <lineage>
        <taxon>Bacteria</taxon>
        <taxon>Bacillati</taxon>
        <taxon>Actinomycetota</taxon>
        <taxon>Actinomycetes</taxon>
        <taxon>Micrococcales</taxon>
        <taxon>Intrasporangiaceae</taxon>
        <taxon>Terrabacter</taxon>
    </lineage>
</organism>
<feature type="transmembrane region" description="Helical" evidence="8">
    <location>
        <begin position="74"/>
        <end position="95"/>
    </location>
</feature>
<dbReference type="Pfam" id="PF20154">
    <property type="entry name" value="LNT_N"/>
    <property type="match status" value="1"/>
</dbReference>
<feature type="compositionally biased region" description="Low complexity" evidence="9">
    <location>
        <begin position="515"/>
        <end position="528"/>
    </location>
</feature>
<dbReference type="InterPro" id="IPR045378">
    <property type="entry name" value="LNT_N"/>
</dbReference>
<dbReference type="PANTHER" id="PTHR38686">
    <property type="entry name" value="APOLIPOPROTEIN N-ACYLTRANSFERASE"/>
    <property type="match status" value="1"/>
</dbReference>
<proteinExistence type="inferred from homology"/>
<feature type="transmembrane region" description="Helical" evidence="8">
    <location>
        <begin position="142"/>
        <end position="166"/>
    </location>
</feature>
<keyword evidence="5 8" id="KW-1133">Transmembrane helix</keyword>
<keyword evidence="3 8" id="KW-0808">Transferase</keyword>
<sequence>MLPLLLSLLGGGLLCFAFPTFDVWVAAPVALALWAWSWTGAGGRRGFLLGLAGGLVFFVPTLSWSGIYVGSLPWLALATLESLFVGLAGALYGWLSRRGTVRPLAFALVWVVTEGLRSRAPYGGFPWVKLAFSQADSPFGRLVAVGGAPFVGFAIALAAALAALTVQRALTSPGRGRGSVVAENAGSPSSPRMPSRGIWLPVLAALVLGLVGLAVPLPTDGATTQFLGVQGNVARPGLDFNAERRAVLDNHVAATLKAQQDVAAGRAPAPDLVVWPENASDIDPLRNADAKDEILTTVQTLHRPLIVGGLLEEPVGFLSNVALLFEPGKGNTDRYVKRHPVPFAEYIPNRSFWRNFSKEVDLVRSDFVPGSRPGVFTVTTATGQQIRAGLAICFEVAYDDIMRDAVQTGANVLVVQTNNATFGYTAESPQQLAISRVRAMEFGRSVVHVSTVGQSALITPDGTAHQVTSLFTQAVVRGALPLRDATTLATRVGEAPEWVAAAALVAMLALGLRRGRPAGPRTPTGRAPQKPPETVPETVPHTPKEEDDDDAA</sequence>
<evidence type="ECO:0000256" key="9">
    <source>
        <dbReference type="SAM" id="MobiDB-lite"/>
    </source>
</evidence>
<evidence type="ECO:0000313" key="11">
    <source>
        <dbReference type="EMBL" id="GAA1974910.1"/>
    </source>
</evidence>
<dbReference type="InterPro" id="IPR003010">
    <property type="entry name" value="C-N_Hydrolase"/>
</dbReference>
<dbReference type="NCBIfam" id="TIGR00546">
    <property type="entry name" value="lnt"/>
    <property type="match status" value="1"/>
</dbReference>
<comment type="caution">
    <text evidence="8">Lacks conserved residue(s) required for the propagation of feature annotation.</text>
</comment>
<evidence type="ECO:0000256" key="7">
    <source>
        <dbReference type="ARBA" id="ARBA00023315"/>
    </source>
</evidence>
<dbReference type="PANTHER" id="PTHR38686:SF1">
    <property type="entry name" value="APOLIPOPROTEIN N-ACYLTRANSFERASE"/>
    <property type="match status" value="1"/>
</dbReference>
<evidence type="ECO:0000256" key="2">
    <source>
        <dbReference type="ARBA" id="ARBA00022475"/>
    </source>
</evidence>
<feature type="transmembrane region" description="Helical" evidence="8">
    <location>
        <begin position="198"/>
        <end position="217"/>
    </location>
</feature>
<comment type="catalytic activity">
    <reaction evidence="8">
        <text>N-terminal S-1,2-diacyl-sn-glyceryl-L-cysteinyl-[lipoprotein] + a glycerophospholipid = N-acyl-S-1,2-diacyl-sn-glyceryl-L-cysteinyl-[lipoprotein] + a 2-acyl-sn-glycero-3-phospholipid + H(+)</text>
        <dbReference type="Rhea" id="RHEA:48228"/>
        <dbReference type="Rhea" id="RHEA-COMP:14681"/>
        <dbReference type="Rhea" id="RHEA-COMP:14684"/>
        <dbReference type="ChEBI" id="CHEBI:15378"/>
        <dbReference type="ChEBI" id="CHEBI:136912"/>
        <dbReference type="ChEBI" id="CHEBI:140656"/>
        <dbReference type="ChEBI" id="CHEBI:140657"/>
        <dbReference type="ChEBI" id="CHEBI:140660"/>
        <dbReference type="EC" id="2.3.1.269"/>
    </reaction>
</comment>
<feature type="domain" description="CN hydrolase" evidence="10">
    <location>
        <begin position="229"/>
        <end position="482"/>
    </location>
</feature>
<comment type="function">
    <text evidence="8">Catalyzes the phospholipid dependent N-acylation of the N-terminal cysteine of apolipoprotein, the last step in lipoprotein maturation.</text>
</comment>
<accession>A0ABN2RU68</accession>
<dbReference type="Proteomes" id="UP001500013">
    <property type="component" value="Unassembled WGS sequence"/>
</dbReference>
<reference evidence="11 12" key="1">
    <citation type="journal article" date="2019" name="Int. J. Syst. Evol. Microbiol.">
        <title>The Global Catalogue of Microorganisms (GCM) 10K type strain sequencing project: providing services to taxonomists for standard genome sequencing and annotation.</title>
        <authorList>
            <consortium name="The Broad Institute Genomics Platform"/>
            <consortium name="The Broad Institute Genome Sequencing Center for Infectious Disease"/>
            <person name="Wu L."/>
            <person name="Ma J."/>
        </authorList>
    </citation>
    <scope>NUCLEOTIDE SEQUENCE [LARGE SCALE GENOMIC DNA]</scope>
    <source>
        <strain evidence="11 12">JCM 15628</strain>
    </source>
</reference>
<name>A0ABN2RU68_9MICO</name>